<gene>
    <name evidence="3" type="ORF">KUDE01_005077</name>
</gene>
<organism evidence="3 4">
    <name type="scientific">Dissostichus eleginoides</name>
    <name type="common">Patagonian toothfish</name>
    <name type="synonym">Dissostichus amissus</name>
    <dbReference type="NCBI Taxonomy" id="100907"/>
    <lineage>
        <taxon>Eukaryota</taxon>
        <taxon>Metazoa</taxon>
        <taxon>Chordata</taxon>
        <taxon>Craniata</taxon>
        <taxon>Vertebrata</taxon>
        <taxon>Euteleostomi</taxon>
        <taxon>Actinopterygii</taxon>
        <taxon>Neopterygii</taxon>
        <taxon>Teleostei</taxon>
        <taxon>Neoteleostei</taxon>
        <taxon>Acanthomorphata</taxon>
        <taxon>Eupercaria</taxon>
        <taxon>Perciformes</taxon>
        <taxon>Notothenioidei</taxon>
        <taxon>Nototheniidae</taxon>
        <taxon>Dissostichus</taxon>
    </lineage>
</organism>
<dbReference type="PROSITE" id="PS50041">
    <property type="entry name" value="C_TYPE_LECTIN_2"/>
    <property type="match status" value="1"/>
</dbReference>
<proteinExistence type="predicted"/>
<dbReference type="PANTHER" id="PTHR45784:SF8">
    <property type="entry name" value="C-TYPE MANNOSE RECEPTOR 2-RELATED"/>
    <property type="match status" value="1"/>
</dbReference>
<sequence length="232" mass="26847">MEQSALGLLILASLFKLDLCGWKYVDVRMTWSEATQYCKNHYIDPSSICNQVQHDQLMAKHQTYMRKNAWMVSYQDVDGTCTKSDHSYAVRVRTSCVVLTEEGWLKTNCNQKYPFYCYNEEPVLVKENKTWEEAMEHCRYQYTDLVSLNTGDDLVQILQTSAEAQTNHVWTGMRYLAGSWLWVNGDNMTSQAWGQEGPPQCPAWTHHCGALAREEKHLDSWDCAAKLNFVCF</sequence>
<feature type="signal peptide" evidence="1">
    <location>
        <begin position="1"/>
        <end position="20"/>
    </location>
</feature>
<dbReference type="EMBL" id="JASDAP010000006">
    <property type="protein sequence ID" value="KAK1902113.1"/>
    <property type="molecule type" value="Genomic_DNA"/>
</dbReference>
<dbReference type="InterPro" id="IPR001304">
    <property type="entry name" value="C-type_lectin-like"/>
</dbReference>
<dbReference type="Proteomes" id="UP001228049">
    <property type="component" value="Unassembled WGS sequence"/>
</dbReference>
<dbReference type="PANTHER" id="PTHR45784">
    <property type="entry name" value="C-TYPE LECTIN DOMAIN FAMILY 20 MEMBER A-RELATED"/>
    <property type="match status" value="1"/>
</dbReference>
<dbReference type="Gene3D" id="3.10.100.10">
    <property type="entry name" value="Mannose-Binding Protein A, subunit A"/>
    <property type="match status" value="2"/>
</dbReference>
<keyword evidence="4" id="KW-1185">Reference proteome</keyword>
<evidence type="ECO:0000256" key="1">
    <source>
        <dbReference type="SAM" id="SignalP"/>
    </source>
</evidence>
<accession>A0AAD9CI06</accession>
<feature type="domain" description="C-type lectin" evidence="2">
    <location>
        <begin position="113"/>
        <end position="232"/>
    </location>
</feature>
<dbReference type="Pfam" id="PF00059">
    <property type="entry name" value="Lectin_C"/>
    <property type="match status" value="1"/>
</dbReference>
<feature type="chain" id="PRO_5042240549" evidence="1">
    <location>
        <begin position="21"/>
        <end position="232"/>
    </location>
</feature>
<dbReference type="SUPFAM" id="SSF56436">
    <property type="entry name" value="C-type lectin-like"/>
    <property type="match status" value="2"/>
</dbReference>
<reference evidence="3" key="1">
    <citation type="submission" date="2023-04" db="EMBL/GenBank/DDBJ databases">
        <title>Chromosome-level genome of Chaenocephalus aceratus.</title>
        <authorList>
            <person name="Park H."/>
        </authorList>
    </citation>
    <scope>NUCLEOTIDE SEQUENCE</scope>
    <source>
        <strain evidence="3">DE</strain>
        <tissue evidence="3">Muscle</tissue>
    </source>
</reference>
<comment type="caution">
    <text evidence="3">The sequence shown here is derived from an EMBL/GenBank/DDBJ whole genome shotgun (WGS) entry which is preliminary data.</text>
</comment>
<evidence type="ECO:0000259" key="2">
    <source>
        <dbReference type="PROSITE" id="PS50041"/>
    </source>
</evidence>
<protein>
    <submittedName>
        <fullName evidence="3">Aggrecan core protein</fullName>
    </submittedName>
</protein>
<dbReference type="InterPro" id="IPR016186">
    <property type="entry name" value="C-type_lectin-like/link_sf"/>
</dbReference>
<dbReference type="InterPro" id="IPR016187">
    <property type="entry name" value="CTDL_fold"/>
</dbReference>
<evidence type="ECO:0000313" key="4">
    <source>
        <dbReference type="Proteomes" id="UP001228049"/>
    </source>
</evidence>
<evidence type="ECO:0000313" key="3">
    <source>
        <dbReference type="EMBL" id="KAK1902113.1"/>
    </source>
</evidence>
<keyword evidence="1" id="KW-0732">Signal</keyword>
<dbReference type="AlphaFoldDB" id="A0AAD9CI06"/>
<name>A0AAD9CI06_DISEL</name>